<dbReference type="Gene3D" id="3.30.420.310">
    <property type="entry name" value="2-keto-3-deoxy-galactonokinase, C-terminal domain"/>
    <property type="match status" value="1"/>
</dbReference>
<dbReference type="EMBL" id="ANHY01000006">
    <property type="protein sequence ID" value="EKV31479.1"/>
    <property type="molecule type" value="Genomic_DNA"/>
</dbReference>
<keyword evidence="1" id="KW-0808">Transferase</keyword>
<dbReference type="Gene3D" id="3.30.420.300">
    <property type="entry name" value="2-keto-3-deoxy-galactonokinase, substrate binding domain"/>
    <property type="match status" value="1"/>
</dbReference>
<proteinExistence type="predicted"/>
<dbReference type="InterPro" id="IPR042257">
    <property type="entry name" value="DGOK_C"/>
</dbReference>
<evidence type="ECO:0000313" key="2">
    <source>
        <dbReference type="Proteomes" id="UP000009881"/>
    </source>
</evidence>
<dbReference type="STRING" id="1238182.C882_3852"/>
<keyword evidence="2" id="KW-1185">Reference proteome</keyword>
<dbReference type="AlphaFoldDB" id="K9H343"/>
<dbReference type="OrthoDB" id="256574at2"/>
<reference evidence="1 2" key="1">
    <citation type="journal article" date="2013" name="Genome Announc.">
        <title>Draft Genome Sequence of an Alphaproteobacterium, Caenispirillum salinarum AK4(T), Isolated from a Solar Saltern.</title>
        <authorList>
            <person name="Khatri I."/>
            <person name="Singh A."/>
            <person name="Korpole S."/>
            <person name="Pinnaka A.K."/>
            <person name="Subramanian S."/>
        </authorList>
    </citation>
    <scope>NUCLEOTIDE SEQUENCE [LARGE SCALE GENOMIC DNA]</scope>
    <source>
        <strain evidence="1 2">AK4</strain>
    </source>
</reference>
<comment type="caution">
    <text evidence="1">The sequence shown here is derived from an EMBL/GenBank/DDBJ whole genome shotgun (WGS) entry which is preliminary data.</text>
</comment>
<accession>K9H343</accession>
<dbReference type="Pfam" id="PF05035">
    <property type="entry name" value="DGOK"/>
    <property type="match status" value="1"/>
</dbReference>
<keyword evidence="1" id="KW-0418">Kinase</keyword>
<dbReference type="PATRIC" id="fig|1238182.3.peg.1515"/>
<dbReference type="CDD" id="cd24012">
    <property type="entry name" value="ASKHA_NBD_KDGal-kinase"/>
    <property type="match status" value="1"/>
</dbReference>
<dbReference type="eggNOG" id="COG3734">
    <property type="taxonomic scope" value="Bacteria"/>
</dbReference>
<dbReference type="InterPro" id="IPR042258">
    <property type="entry name" value="DGOK_N"/>
</dbReference>
<dbReference type="InterPro" id="IPR007729">
    <property type="entry name" value="DGOK"/>
</dbReference>
<name>K9H343_9PROT</name>
<sequence length="315" mass="34811">MSEQQRVIIVDWGAKSFRAWLVDLETDAVLDEIPEGRGMRDLARSEFPGYCRAVLSRWRDDPSQVRPPVYMAGMVGSVLGWLTAPQPPLPQGPDDLAEHVVPVEEMRDTWIVPGVRLEGEQDRVDVMRGEEVQIFGAIDAAGCTDATLCLPGNHSKWAEVKDGRLIRFTTSMTGEIFQTCLDHTILGQPADRKAPWSDSAFERGLLQSARPDGLLHHIFTARSRHLYGDLGGGEIAPFLSGLLIGHEVRAMEDSYHPGQDILLVSADALRGPYEAALRACGHTPRWISAKEATQRGVRAVVARHQKHRAESDAGR</sequence>
<protein>
    <submittedName>
        <fullName evidence="1">2-dehydro-3-deoxygalactonokinase</fullName>
    </submittedName>
</protein>
<evidence type="ECO:0000313" key="1">
    <source>
        <dbReference type="EMBL" id="EKV31479.1"/>
    </source>
</evidence>
<organism evidence="1 2">
    <name type="scientific">Caenispirillum salinarum AK4</name>
    <dbReference type="NCBI Taxonomy" id="1238182"/>
    <lineage>
        <taxon>Bacteria</taxon>
        <taxon>Pseudomonadati</taxon>
        <taxon>Pseudomonadota</taxon>
        <taxon>Alphaproteobacteria</taxon>
        <taxon>Rhodospirillales</taxon>
        <taxon>Novispirillaceae</taxon>
        <taxon>Caenispirillum</taxon>
    </lineage>
</organism>
<gene>
    <name evidence="1" type="ORF">C882_3852</name>
</gene>
<dbReference type="RefSeq" id="WP_009539960.1">
    <property type="nucleotide sequence ID" value="NZ_ANHY01000006.1"/>
</dbReference>
<dbReference type="Proteomes" id="UP000009881">
    <property type="component" value="Unassembled WGS sequence"/>
</dbReference>
<dbReference type="GO" id="GO:0034194">
    <property type="term" value="P:D-galactonate catabolic process"/>
    <property type="evidence" value="ECO:0007669"/>
    <property type="project" value="InterPro"/>
</dbReference>
<dbReference type="GO" id="GO:0008671">
    <property type="term" value="F:2-dehydro-3-deoxygalactonokinase activity"/>
    <property type="evidence" value="ECO:0007669"/>
    <property type="project" value="InterPro"/>
</dbReference>